<dbReference type="Proteomes" id="UP000298049">
    <property type="component" value="Chromosome"/>
</dbReference>
<gene>
    <name evidence="8" type="ORF">soil367_17235</name>
</gene>
<dbReference type="KEGG" id="hmi:soil367_17235"/>
<dbReference type="GO" id="GO:0022857">
    <property type="term" value="F:transmembrane transporter activity"/>
    <property type="evidence" value="ECO:0007669"/>
    <property type="project" value="InterPro"/>
</dbReference>
<feature type="transmembrane region" description="Helical" evidence="7">
    <location>
        <begin position="295"/>
        <end position="316"/>
    </location>
</feature>
<evidence type="ECO:0000256" key="6">
    <source>
        <dbReference type="RuleBase" id="RU362091"/>
    </source>
</evidence>
<dbReference type="InterPro" id="IPR001734">
    <property type="entry name" value="Na/solute_symporter"/>
</dbReference>
<feature type="transmembrane region" description="Helical" evidence="7">
    <location>
        <begin position="216"/>
        <end position="235"/>
    </location>
</feature>
<keyword evidence="3 7" id="KW-0812">Transmembrane</keyword>
<evidence type="ECO:0000256" key="4">
    <source>
        <dbReference type="ARBA" id="ARBA00022989"/>
    </source>
</evidence>
<dbReference type="InterPro" id="IPR038377">
    <property type="entry name" value="Na/Glc_symporter_sf"/>
</dbReference>
<feature type="transmembrane region" description="Helical" evidence="7">
    <location>
        <begin position="432"/>
        <end position="454"/>
    </location>
</feature>
<feature type="transmembrane region" description="Helical" evidence="7">
    <location>
        <begin position="182"/>
        <end position="204"/>
    </location>
</feature>
<name>A0A4P7XMU4_9ALTE</name>
<dbReference type="Pfam" id="PF00474">
    <property type="entry name" value="SSF"/>
    <property type="match status" value="1"/>
</dbReference>
<feature type="transmembrane region" description="Helical" evidence="7">
    <location>
        <begin position="110"/>
        <end position="132"/>
    </location>
</feature>
<feature type="transmembrane region" description="Helical" evidence="7">
    <location>
        <begin position="72"/>
        <end position="98"/>
    </location>
</feature>
<feature type="transmembrane region" description="Helical" evidence="7">
    <location>
        <begin position="369"/>
        <end position="390"/>
    </location>
</feature>
<evidence type="ECO:0000256" key="5">
    <source>
        <dbReference type="ARBA" id="ARBA00023136"/>
    </source>
</evidence>
<feature type="transmembrane region" description="Helical" evidence="7">
    <location>
        <begin position="345"/>
        <end position="363"/>
    </location>
</feature>
<evidence type="ECO:0000256" key="3">
    <source>
        <dbReference type="ARBA" id="ARBA00022692"/>
    </source>
</evidence>
<reference evidence="8 9" key="1">
    <citation type="submission" date="2018-07" db="EMBL/GenBank/DDBJ databases">
        <title>Marsedoiliclastica nanhaica gen. nov. sp. nov., a novel marine hydrocarbonoclastic bacterium isolated from an in-situ enriched hydrocarbon-degrading consortium in deep-sea sediment.</title>
        <authorList>
            <person name="Dong C."/>
            <person name="Ma T."/>
            <person name="Liu R."/>
            <person name="Shao Z."/>
        </authorList>
    </citation>
    <scope>NUCLEOTIDE SEQUENCE [LARGE SCALE GENOMIC DNA]</scope>
    <source>
        <strain evidence="9">soil36-7</strain>
    </source>
</reference>
<feature type="transmembrane region" description="Helical" evidence="7">
    <location>
        <begin position="402"/>
        <end position="426"/>
    </location>
</feature>
<feature type="transmembrane region" description="Helical" evidence="7">
    <location>
        <begin position="256"/>
        <end position="275"/>
    </location>
</feature>
<evidence type="ECO:0000313" key="8">
    <source>
        <dbReference type="EMBL" id="QCF27527.1"/>
    </source>
</evidence>
<evidence type="ECO:0000256" key="7">
    <source>
        <dbReference type="SAM" id="Phobius"/>
    </source>
</evidence>
<keyword evidence="9" id="KW-1185">Reference proteome</keyword>
<dbReference type="GO" id="GO:0016020">
    <property type="term" value="C:membrane"/>
    <property type="evidence" value="ECO:0007669"/>
    <property type="project" value="UniProtKB-SubCell"/>
</dbReference>
<evidence type="ECO:0000256" key="1">
    <source>
        <dbReference type="ARBA" id="ARBA00004141"/>
    </source>
</evidence>
<protein>
    <submittedName>
        <fullName evidence="8">Sodium:solute symporter</fullName>
    </submittedName>
</protein>
<dbReference type="RefSeq" id="WP_136550239.1">
    <property type="nucleotide sequence ID" value="NZ_CP031093.1"/>
</dbReference>
<accession>A0A4P7XMU4</accession>
<keyword evidence="4 7" id="KW-1133">Transmembrane helix</keyword>
<comment type="subcellular location">
    <subcellularLocation>
        <location evidence="1">Membrane</location>
        <topology evidence="1">Multi-pass membrane protein</topology>
    </subcellularLocation>
</comment>
<dbReference type="PROSITE" id="PS50283">
    <property type="entry name" value="NA_SOLUT_SYMP_3"/>
    <property type="match status" value="1"/>
</dbReference>
<organism evidence="8 9">
    <name type="scientific">Hydrocarboniclastica marina</name>
    <dbReference type="NCBI Taxonomy" id="2259620"/>
    <lineage>
        <taxon>Bacteria</taxon>
        <taxon>Pseudomonadati</taxon>
        <taxon>Pseudomonadota</taxon>
        <taxon>Gammaproteobacteria</taxon>
        <taxon>Alteromonadales</taxon>
        <taxon>Alteromonadaceae</taxon>
        <taxon>Hydrocarboniclastica</taxon>
    </lineage>
</organism>
<dbReference type="OrthoDB" id="1190692at2"/>
<evidence type="ECO:0000256" key="2">
    <source>
        <dbReference type="ARBA" id="ARBA00006434"/>
    </source>
</evidence>
<evidence type="ECO:0000313" key="9">
    <source>
        <dbReference type="Proteomes" id="UP000298049"/>
    </source>
</evidence>
<comment type="similarity">
    <text evidence="2 6">Belongs to the sodium:solute symporter (SSF) (TC 2.A.21) family.</text>
</comment>
<sequence>MTIGESLFFWGFLLVYGCVMYALSPRSRSSRSFYQGTSDAGTPVGQWSLIASIFISWIFAKSVTNAANLGEAYGVVGGLAYATYWLSIPIAGYIIYLIRSQTGARSLQEFLVSRFGRLAAASFAVAVLIRLYNEVWSNTAVVGGYFGNPGEFAYGASAVLFTAFTLAYSLKGGLRSSIFTDVIQAVVFVFFLGAILFLVLPAHGPAELLGTGTFELGSGVDLLLVAGLQLFSYPFHDPVLTDRGFINRERIMLKSFVVAGLLGFAAVFLFSLIGVHAQLEGIAATDNVPAALGKALGLAALFIISIIMMTSAGSTLDSTFTSLSKSIAVDLPRLLGRTGKALPSMRLGAVVMVIFAILGNLPLFAGADILAATTISGTMVMGLAPVFLFYRFTQWSPWSFHLSFWTGLLLGTLLAVGAIPASWAIGDGNYRMLLGVNAWGILICTAGFFLPLLLRLVSRRVARGSAAGEHGAEGV</sequence>
<proteinExistence type="inferred from homology"/>
<dbReference type="Gene3D" id="1.20.1730.10">
    <property type="entry name" value="Sodium/glucose cotransporter"/>
    <property type="match status" value="1"/>
</dbReference>
<feature type="transmembrane region" description="Helical" evidence="7">
    <location>
        <begin position="152"/>
        <end position="170"/>
    </location>
</feature>
<keyword evidence="5 7" id="KW-0472">Membrane</keyword>
<dbReference type="AlphaFoldDB" id="A0A4P7XMU4"/>
<dbReference type="EMBL" id="CP031093">
    <property type="protein sequence ID" value="QCF27527.1"/>
    <property type="molecule type" value="Genomic_DNA"/>
</dbReference>
<feature type="transmembrane region" description="Helical" evidence="7">
    <location>
        <begin position="6"/>
        <end position="23"/>
    </location>
</feature>